<dbReference type="FunFam" id="2.40.30.10:FF:000013">
    <property type="entry name" value="eukaryotic translation initiation factor 5B"/>
    <property type="match status" value="1"/>
</dbReference>
<dbReference type="Pfam" id="PF00009">
    <property type="entry name" value="GTP_EFTU"/>
    <property type="match status" value="1"/>
</dbReference>
<accession>A0A6P3Y431</accession>
<feature type="compositionally biased region" description="Basic and acidic residues" evidence="16">
    <location>
        <begin position="431"/>
        <end position="445"/>
    </location>
</feature>
<evidence type="ECO:0000256" key="15">
    <source>
        <dbReference type="ARBA" id="ARBA00061781"/>
    </source>
</evidence>
<dbReference type="InterPro" id="IPR029459">
    <property type="entry name" value="EFTU-type"/>
</dbReference>
<name>A0A6P3Y431_DINQU</name>
<dbReference type="InterPro" id="IPR023115">
    <property type="entry name" value="TIF_IF2_dom3"/>
</dbReference>
<dbReference type="AlphaFoldDB" id="A0A6P3Y431"/>
<evidence type="ECO:0000256" key="7">
    <source>
        <dbReference type="ARBA" id="ARBA00022540"/>
    </source>
</evidence>
<feature type="compositionally biased region" description="Basic and acidic residues" evidence="16">
    <location>
        <begin position="319"/>
        <end position="329"/>
    </location>
</feature>
<dbReference type="SUPFAM" id="SSF50447">
    <property type="entry name" value="Translation proteins"/>
    <property type="match status" value="1"/>
</dbReference>
<dbReference type="Pfam" id="PF11987">
    <property type="entry name" value="IF-2"/>
    <property type="match status" value="1"/>
</dbReference>
<sequence>MQESQPKKGKKARRKQNDSDDDIEKVLAELALEYSGEKPVKDKAESKPEPSEQKIDDEDKKKKGKKDKKKEKAERNDVKAEEADSSAAALETNNGQDMDVEVGTVKTAAQKKKEKKEREKQKKLAQKKAEVTKEGTKKVEDDEVIKADDKKNDKPVPEKKQDSLEVDVDVEPEDGKKKKKKGAKEEGVGAKEKGKGPGKKTIAAMQEALRKLKEEEERLKREEEERMRQEELREQARLEQLRLEQERKERKKLKEKQRKERLKAEGKFLTTKQKQDRVRAQAMIEALKAQGLDLPDVGEKKPRPGTRIRPNKLKQQVSVEKKEDEKLENNEAPADQVQMEIVDQPTEVKEKKEDDDVKDSWDADSTEDEQEEDKSDDATKTPEKTKEQPVEGTPVKAESEKKESSESEMESESGSESELEGDESDEDSEVEDKLPDAARKKERVRERIQNRRIEAEKKKSLDNLRAAVVCVLGHVDTGKTKILDKLRSTKVQDGEAGGITQQIGATNVPIADIQKSTKHVRGFADKKLKIPGLLIIDTPGHESFSNLRSRGSSLCDIAILVVDITHGLELQTLESINLLKAKKCPFVVALNKIDRLYDWQAAEELNPMDVQDIVKNQAPNTQREFEKRSKEIIVQFAEQGLNAALFYENPDPRSYVSLVPTSAITGEGMGNLLALIVDACQGPLARRLMYSEELQATVLEVKALPGLGTTIDCILVNGMLREGDTVIIAGTDGPIVTQIRSLLMPKPLKEFRVKNEFKEHREVKAAQGVKIAAKDLEKAIAGLNMQVAQKPDEVEALKEEIAKELSSALGNIRLAERGVYVQASTLGALEALLDFLKSSKIPYAGIRIGPVVKKDVMKASIMLEHDSQYATILAFDVKIERDAQELADSLGVKIMQADIIYHLFDQFTAYREELKQRKRDEYKHIAVFPCKLKILPQHVYNSRDPIVIGVMVEAGIVKEGTPLCVPSKDFVELGMVTSIQYDQKSMKTARKGQEVCIKIEPIPGEAPKMFGRHFEAKDFLVSKISRQSIDACKDYFRDDLLKTDWQLMVELKKLFQIL</sequence>
<feature type="compositionally biased region" description="Basic and acidic residues" evidence="16">
    <location>
        <begin position="35"/>
        <end position="61"/>
    </location>
</feature>
<evidence type="ECO:0000256" key="5">
    <source>
        <dbReference type="ARBA" id="ARBA00013824"/>
    </source>
</evidence>
<feature type="compositionally biased region" description="Acidic residues" evidence="16">
    <location>
        <begin position="406"/>
        <end position="430"/>
    </location>
</feature>
<dbReference type="EC" id="3.6.5.3" evidence="4"/>
<feature type="compositionally biased region" description="Basic residues" evidence="16">
    <location>
        <begin position="303"/>
        <end position="312"/>
    </location>
</feature>
<evidence type="ECO:0000259" key="17">
    <source>
        <dbReference type="PROSITE" id="PS51722"/>
    </source>
</evidence>
<dbReference type="InterPro" id="IPR000795">
    <property type="entry name" value="T_Tr_GTP-bd_dom"/>
</dbReference>
<evidence type="ECO:0000256" key="6">
    <source>
        <dbReference type="ARBA" id="ARBA00022490"/>
    </source>
</evidence>
<evidence type="ECO:0000256" key="2">
    <source>
        <dbReference type="ARBA" id="ARBA00004496"/>
    </source>
</evidence>
<feature type="compositionally biased region" description="Basic residues" evidence="16">
    <location>
        <begin position="249"/>
        <end position="261"/>
    </location>
</feature>
<dbReference type="CDD" id="cd01887">
    <property type="entry name" value="IF2_eIF5B"/>
    <property type="match status" value="1"/>
</dbReference>
<dbReference type="NCBIfam" id="NF003078">
    <property type="entry name" value="PRK04004.1"/>
    <property type="match status" value="1"/>
</dbReference>
<feature type="compositionally biased region" description="Basic and acidic residues" evidence="16">
    <location>
        <begin position="376"/>
        <end position="389"/>
    </location>
</feature>
<dbReference type="SUPFAM" id="SSF52156">
    <property type="entry name" value="Initiation factor IF2/eIF5b, domain 3"/>
    <property type="match status" value="1"/>
</dbReference>
<evidence type="ECO:0000256" key="9">
    <source>
        <dbReference type="ARBA" id="ARBA00022741"/>
    </source>
</evidence>
<dbReference type="InterPro" id="IPR015760">
    <property type="entry name" value="TIF_IF2"/>
</dbReference>
<dbReference type="PROSITE" id="PS51722">
    <property type="entry name" value="G_TR_2"/>
    <property type="match status" value="1"/>
</dbReference>
<evidence type="ECO:0000256" key="1">
    <source>
        <dbReference type="ARBA" id="ARBA00001944"/>
    </source>
</evidence>
<comment type="similarity">
    <text evidence="3">Belongs to the TRAFAC class translation factor GTPase superfamily. Classic translation factor GTPase family. IF-2 subfamily.</text>
</comment>
<organism evidence="18 19">
    <name type="scientific">Dinoponera quadriceps</name>
    <name type="common">South American ant</name>
    <dbReference type="NCBI Taxonomy" id="609295"/>
    <lineage>
        <taxon>Eukaryota</taxon>
        <taxon>Metazoa</taxon>
        <taxon>Ecdysozoa</taxon>
        <taxon>Arthropoda</taxon>
        <taxon>Hexapoda</taxon>
        <taxon>Insecta</taxon>
        <taxon>Pterygota</taxon>
        <taxon>Neoptera</taxon>
        <taxon>Endopterygota</taxon>
        <taxon>Hymenoptera</taxon>
        <taxon>Apocrita</taxon>
        <taxon>Aculeata</taxon>
        <taxon>Formicoidea</taxon>
        <taxon>Formicidae</taxon>
        <taxon>Ponerinae</taxon>
        <taxon>Ponerini</taxon>
        <taxon>Dinoponera</taxon>
    </lineage>
</organism>
<feature type="domain" description="Tr-type G" evidence="17">
    <location>
        <begin position="464"/>
        <end position="684"/>
    </location>
</feature>
<dbReference type="Pfam" id="PF14578">
    <property type="entry name" value="GTP_EFTU_D4"/>
    <property type="match status" value="1"/>
</dbReference>
<dbReference type="FunFam" id="3.40.50.10050:FF:000002">
    <property type="entry name" value="Eukaryotic translation initiation factor 5B"/>
    <property type="match status" value="1"/>
</dbReference>
<dbReference type="GO" id="GO:0005739">
    <property type="term" value="C:mitochondrion"/>
    <property type="evidence" value="ECO:0007669"/>
    <property type="project" value="TreeGrafter"/>
</dbReference>
<dbReference type="Pfam" id="PF03144">
    <property type="entry name" value="GTP_EFTU_D2"/>
    <property type="match status" value="1"/>
</dbReference>
<evidence type="ECO:0000256" key="11">
    <source>
        <dbReference type="ARBA" id="ARBA00022917"/>
    </source>
</evidence>
<evidence type="ECO:0000256" key="12">
    <source>
        <dbReference type="ARBA" id="ARBA00023134"/>
    </source>
</evidence>
<dbReference type="PANTHER" id="PTHR43381:SF4">
    <property type="entry name" value="EUKARYOTIC TRANSLATION INITIATION FACTOR 5B"/>
    <property type="match status" value="1"/>
</dbReference>
<feature type="region of interest" description="Disordered" evidence="16">
    <location>
        <begin position="248"/>
        <end position="445"/>
    </location>
</feature>
<keyword evidence="11" id="KW-0648">Protein biosynthesis</keyword>
<proteinExistence type="inferred from homology"/>
<feature type="compositionally biased region" description="Basic and acidic residues" evidence="16">
    <location>
        <begin position="183"/>
        <end position="195"/>
    </location>
</feature>
<reference evidence="19" key="1">
    <citation type="submission" date="2025-08" db="UniProtKB">
        <authorList>
            <consortium name="RefSeq"/>
        </authorList>
    </citation>
    <scope>IDENTIFICATION</scope>
</reference>
<dbReference type="NCBIfam" id="TIGR00231">
    <property type="entry name" value="small_GTP"/>
    <property type="match status" value="1"/>
</dbReference>
<feature type="compositionally biased region" description="Basic and acidic residues" evidence="16">
    <location>
        <begin position="70"/>
        <end position="82"/>
    </location>
</feature>
<keyword evidence="12" id="KW-0342">GTP-binding</keyword>
<evidence type="ECO:0000313" key="18">
    <source>
        <dbReference type="Proteomes" id="UP000515204"/>
    </source>
</evidence>
<gene>
    <name evidence="19" type="primary">LOC106750080</name>
</gene>
<dbReference type="PRINTS" id="PR00315">
    <property type="entry name" value="ELONGATNFCT"/>
</dbReference>
<evidence type="ECO:0000256" key="14">
    <source>
        <dbReference type="ARBA" id="ARBA00053410"/>
    </source>
</evidence>
<dbReference type="RefSeq" id="XP_014485641.1">
    <property type="nucleotide sequence ID" value="XM_014630155.1"/>
</dbReference>
<dbReference type="Gene3D" id="2.40.30.10">
    <property type="entry name" value="Translation factors"/>
    <property type="match status" value="2"/>
</dbReference>
<dbReference type="GO" id="GO:0005525">
    <property type="term" value="F:GTP binding"/>
    <property type="evidence" value="ECO:0007669"/>
    <property type="project" value="UniProtKB-KW"/>
</dbReference>
<feature type="compositionally biased region" description="Basic and acidic residues" evidence="16">
    <location>
        <begin position="116"/>
        <end position="163"/>
    </location>
</feature>
<feature type="compositionally biased region" description="Acidic residues" evidence="16">
    <location>
        <begin position="362"/>
        <end position="375"/>
    </location>
</feature>
<keyword evidence="10" id="KW-0378">Hydrolase</keyword>
<evidence type="ECO:0000256" key="13">
    <source>
        <dbReference type="ARBA" id="ARBA00032478"/>
    </source>
</evidence>
<dbReference type="InterPro" id="IPR004161">
    <property type="entry name" value="EFTu-like_2"/>
</dbReference>
<evidence type="ECO:0000313" key="19">
    <source>
        <dbReference type="RefSeq" id="XP_014485641.1"/>
    </source>
</evidence>
<evidence type="ECO:0000256" key="4">
    <source>
        <dbReference type="ARBA" id="ARBA00011986"/>
    </source>
</evidence>
<dbReference type="FunFam" id="2.40.30.10:FF:000026">
    <property type="entry name" value="Eukaryotic translation initiation factor 5B"/>
    <property type="match status" value="1"/>
</dbReference>
<evidence type="ECO:0000256" key="3">
    <source>
        <dbReference type="ARBA" id="ARBA00007733"/>
    </source>
</evidence>
<dbReference type="FunFam" id="3.40.50.300:FF:000112">
    <property type="entry name" value="Eukaryotic translation initiation factor 5B"/>
    <property type="match status" value="1"/>
</dbReference>
<dbReference type="InterPro" id="IPR036925">
    <property type="entry name" value="TIF_IF2_dom3_sf"/>
</dbReference>
<dbReference type="InterPro" id="IPR027417">
    <property type="entry name" value="P-loop_NTPase"/>
</dbReference>
<dbReference type="SUPFAM" id="SSF52540">
    <property type="entry name" value="P-loop containing nucleoside triphosphate hydrolases"/>
    <property type="match status" value="1"/>
</dbReference>
<dbReference type="PANTHER" id="PTHR43381">
    <property type="entry name" value="TRANSLATION INITIATION FACTOR IF-2-RELATED"/>
    <property type="match status" value="1"/>
</dbReference>
<keyword evidence="9" id="KW-0547">Nucleotide-binding</keyword>
<dbReference type="Gene3D" id="3.40.50.300">
    <property type="entry name" value="P-loop containing nucleotide triphosphate hydrolases"/>
    <property type="match status" value="1"/>
</dbReference>
<evidence type="ECO:0000256" key="16">
    <source>
        <dbReference type="SAM" id="MobiDB-lite"/>
    </source>
</evidence>
<feature type="compositionally biased region" description="Basic and acidic residues" evidence="16">
    <location>
        <begin position="346"/>
        <end position="361"/>
    </location>
</feature>
<comment type="subunit">
    <text evidence="15">Interacts through its C-terminal domain (CTD) with the CTD of eIF1A (EIF1AX) or with the CTD of EIF5 (mutually exclusive) through a common binding site. Interacts with eIF1A (EIF1AX) from the location of the start codon by the 43S complex until the formation of the 80S complex. Interacts with ANXA5 in a calcium and phospholipid-dependent manner.</text>
</comment>
<dbReference type="OrthoDB" id="4928at2759"/>
<dbReference type="Proteomes" id="UP000515204">
    <property type="component" value="Unplaced"/>
</dbReference>
<dbReference type="InterPro" id="IPR009000">
    <property type="entry name" value="Transl_B-barrel_sf"/>
</dbReference>
<dbReference type="GO" id="GO:0003924">
    <property type="term" value="F:GTPase activity"/>
    <property type="evidence" value="ECO:0007669"/>
    <property type="project" value="InterPro"/>
</dbReference>
<keyword evidence="18" id="KW-1185">Reference proteome</keyword>
<dbReference type="Gene3D" id="3.40.50.10050">
    <property type="entry name" value="Translation initiation factor IF- 2, domain 3"/>
    <property type="match status" value="1"/>
</dbReference>
<evidence type="ECO:0000256" key="10">
    <source>
        <dbReference type="ARBA" id="ARBA00022801"/>
    </source>
</evidence>
<dbReference type="GeneID" id="106750080"/>
<comment type="subcellular location">
    <subcellularLocation>
        <location evidence="2">Cytoplasm</location>
    </subcellularLocation>
</comment>
<protein>
    <recommendedName>
        <fullName evidence="5">Eukaryotic translation initiation factor 5B</fullName>
        <ecNumber evidence="4">3.6.5.3</ecNumber>
    </recommendedName>
    <alternativeName>
        <fullName evidence="13">Translation initiation factor IF-2</fullName>
    </alternativeName>
</protein>
<feature type="region of interest" description="Disordered" evidence="16">
    <location>
        <begin position="1"/>
        <end position="201"/>
    </location>
</feature>
<evidence type="ECO:0000256" key="8">
    <source>
        <dbReference type="ARBA" id="ARBA00022723"/>
    </source>
</evidence>
<dbReference type="InterPro" id="IPR005225">
    <property type="entry name" value="Small_GTP-bd"/>
</dbReference>
<comment type="cofactor">
    <cofactor evidence="1">
        <name>a monovalent cation</name>
        <dbReference type="ChEBI" id="CHEBI:60242"/>
    </cofactor>
</comment>
<dbReference type="CDD" id="cd16266">
    <property type="entry name" value="IF2_aeIF5B_IV"/>
    <property type="match status" value="1"/>
</dbReference>
<dbReference type="CDD" id="cd03703">
    <property type="entry name" value="aeIF5B_II"/>
    <property type="match status" value="1"/>
</dbReference>
<dbReference type="CTD" id="9669"/>
<keyword evidence="6" id="KW-0963">Cytoplasm</keyword>
<dbReference type="GO" id="GO:0003743">
    <property type="term" value="F:translation initiation factor activity"/>
    <property type="evidence" value="ECO:0007669"/>
    <property type="project" value="UniProtKB-KW"/>
</dbReference>
<keyword evidence="7 19" id="KW-0396">Initiation factor</keyword>
<dbReference type="GO" id="GO:0046872">
    <property type="term" value="F:metal ion binding"/>
    <property type="evidence" value="ECO:0007669"/>
    <property type="project" value="UniProtKB-KW"/>
</dbReference>
<keyword evidence="8" id="KW-0479">Metal-binding</keyword>
<comment type="function">
    <text evidence="14">Plays a role in translation initiation. Ribosome-dependent GTPase that promotes the joining of the 60S ribosomal subunit to the pre-initiation complex to form the 80S initiation complex with the initiator methionine-tRNA in the P-site base paired to the start codon. Together with eIF1A (EIF1AX), actively orients the initiator methionine-tRNA in a conformation that allows 60S ribosomal subunit joining to form the 80S initiation complex. Is released after formation of the 80S initiation complex. Its GTPase activity is not essential for ribosomal subunits joining, but GTP hydrolysis is needed for eIF1A (EIF1AX) ejection quickly followed by EIF5B release to form elongation-competent ribosomes. In contrast to its procaryotic homolog, does not promote recruitment of Met-rRNA to the small ribosomal subunit.</text>
</comment>